<evidence type="ECO:0000313" key="3">
    <source>
        <dbReference type="Proteomes" id="UP001194468"/>
    </source>
</evidence>
<keyword evidence="3" id="KW-1185">Reference proteome</keyword>
<sequence length="144" mass="16249">MYRPTTSTTLSVLFLSALAAPMPFGDSLDKRETINWGTGRPYFPQADLACTNVDSDYPIVAISHDMFESSNYCNQGIIVMNTANQNAAYARIGDKCQQHECTYNDLDLFLTQFLIDVEDLPEKLFAQLDGTGADMEIKWNFVEW</sequence>
<dbReference type="AlphaFoldDB" id="A0AAD4BHC0"/>
<dbReference type="InterPro" id="IPR036908">
    <property type="entry name" value="RlpA-like_sf"/>
</dbReference>
<proteinExistence type="predicted"/>
<reference evidence="2" key="1">
    <citation type="submission" date="2019-10" db="EMBL/GenBank/DDBJ databases">
        <authorList>
            <consortium name="DOE Joint Genome Institute"/>
            <person name="Kuo A."/>
            <person name="Miyauchi S."/>
            <person name="Kiss E."/>
            <person name="Drula E."/>
            <person name="Kohler A."/>
            <person name="Sanchez-Garcia M."/>
            <person name="Andreopoulos B."/>
            <person name="Barry K.W."/>
            <person name="Bonito G."/>
            <person name="Buee M."/>
            <person name="Carver A."/>
            <person name="Chen C."/>
            <person name="Cichocki N."/>
            <person name="Clum A."/>
            <person name="Culley D."/>
            <person name="Crous P.W."/>
            <person name="Fauchery L."/>
            <person name="Girlanda M."/>
            <person name="Hayes R."/>
            <person name="Keri Z."/>
            <person name="LaButti K."/>
            <person name="Lipzen A."/>
            <person name="Lombard V."/>
            <person name="Magnuson J."/>
            <person name="Maillard F."/>
            <person name="Morin E."/>
            <person name="Murat C."/>
            <person name="Nolan M."/>
            <person name="Ohm R."/>
            <person name="Pangilinan J."/>
            <person name="Pereira M."/>
            <person name="Perotto S."/>
            <person name="Peter M."/>
            <person name="Riley R."/>
            <person name="Sitrit Y."/>
            <person name="Stielow B."/>
            <person name="Szollosi G."/>
            <person name="Zifcakova L."/>
            <person name="Stursova M."/>
            <person name="Spatafora J.W."/>
            <person name="Tedersoo L."/>
            <person name="Vaario L.-M."/>
            <person name="Yamada A."/>
            <person name="Yan M."/>
            <person name="Wang P."/>
            <person name="Xu J."/>
            <person name="Bruns T."/>
            <person name="Baldrian P."/>
            <person name="Vilgalys R."/>
            <person name="Henrissat B."/>
            <person name="Grigoriev I.V."/>
            <person name="Hibbett D."/>
            <person name="Nagy L.G."/>
            <person name="Martin F.M."/>
        </authorList>
    </citation>
    <scope>NUCLEOTIDE SEQUENCE</scope>
    <source>
        <strain evidence="2">BED1</strain>
    </source>
</reference>
<keyword evidence="1" id="KW-0732">Signal</keyword>
<dbReference type="SUPFAM" id="SSF50685">
    <property type="entry name" value="Barwin-like endoglucanases"/>
    <property type="match status" value="1"/>
</dbReference>
<feature type="chain" id="PRO_5042245079" evidence="1">
    <location>
        <begin position="20"/>
        <end position="144"/>
    </location>
</feature>
<accession>A0AAD4BHC0</accession>
<feature type="signal peptide" evidence="1">
    <location>
        <begin position="1"/>
        <end position="19"/>
    </location>
</feature>
<gene>
    <name evidence="2" type="ORF">L210DRAFT_3508299</name>
</gene>
<evidence type="ECO:0000256" key="1">
    <source>
        <dbReference type="SAM" id="SignalP"/>
    </source>
</evidence>
<comment type="caution">
    <text evidence="2">The sequence shown here is derived from an EMBL/GenBank/DDBJ whole genome shotgun (WGS) entry which is preliminary data.</text>
</comment>
<reference evidence="2" key="2">
    <citation type="journal article" date="2020" name="Nat. Commun.">
        <title>Large-scale genome sequencing of mycorrhizal fungi provides insights into the early evolution of symbiotic traits.</title>
        <authorList>
            <person name="Miyauchi S."/>
            <person name="Kiss E."/>
            <person name="Kuo A."/>
            <person name="Drula E."/>
            <person name="Kohler A."/>
            <person name="Sanchez-Garcia M."/>
            <person name="Morin E."/>
            <person name="Andreopoulos B."/>
            <person name="Barry K.W."/>
            <person name="Bonito G."/>
            <person name="Buee M."/>
            <person name="Carver A."/>
            <person name="Chen C."/>
            <person name="Cichocki N."/>
            <person name="Clum A."/>
            <person name="Culley D."/>
            <person name="Crous P.W."/>
            <person name="Fauchery L."/>
            <person name="Girlanda M."/>
            <person name="Hayes R.D."/>
            <person name="Keri Z."/>
            <person name="LaButti K."/>
            <person name="Lipzen A."/>
            <person name="Lombard V."/>
            <person name="Magnuson J."/>
            <person name="Maillard F."/>
            <person name="Murat C."/>
            <person name="Nolan M."/>
            <person name="Ohm R.A."/>
            <person name="Pangilinan J."/>
            <person name="Pereira M.F."/>
            <person name="Perotto S."/>
            <person name="Peter M."/>
            <person name="Pfister S."/>
            <person name="Riley R."/>
            <person name="Sitrit Y."/>
            <person name="Stielow J.B."/>
            <person name="Szollosi G."/>
            <person name="Zifcakova L."/>
            <person name="Stursova M."/>
            <person name="Spatafora J.W."/>
            <person name="Tedersoo L."/>
            <person name="Vaario L.M."/>
            <person name="Yamada A."/>
            <person name="Yan M."/>
            <person name="Wang P."/>
            <person name="Xu J."/>
            <person name="Bruns T."/>
            <person name="Baldrian P."/>
            <person name="Vilgalys R."/>
            <person name="Dunand C."/>
            <person name="Henrissat B."/>
            <person name="Grigoriev I.V."/>
            <person name="Hibbett D."/>
            <person name="Nagy L.G."/>
            <person name="Martin F.M."/>
        </authorList>
    </citation>
    <scope>NUCLEOTIDE SEQUENCE</scope>
    <source>
        <strain evidence="2">BED1</strain>
    </source>
</reference>
<evidence type="ECO:0000313" key="2">
    <source>
        <dbReference type="EMBL" id="KAF8430549.1"/>
    </source>
</evidence>
<organism evidence="2 3">
    <name type="scientific">Boletus edulis BED1</name>
    <dbReference type="NCBI Taxonomy" id="1328754"/>
    <lineage>
        <taxon>Eukaryota</taxon>
        <taxon>Fungi</taxon>
        <taxon>Dikarya</taxon>
        <taxon>Basidiomycota</taxon>
        <taxon>Agaricomycotina</taxon>
        <taxon>Agaricomycetes</taxon>
        <taxon>Agaricomycetidae</taxon>
        <taxon>Boletales</taxon>
        <taxon>Boletineae</taxon>
        <taxon>Boletaceae</taxon>
        <taxon>Boletoideae</taxon>
        <taxon>Boletus</taxon>
    </lineage>
</organism>
<name>A0AAD4BHC0_BOLED</name>
<dbReference type="Gene3D" id="2.40.40.10">
    <property type="entry name" value="RlpA-like domain"/>
    <property type="match status" value="1"/>
</dbReference>
<protein>
    <submittedName>
        <fullName evidence="2">Uncharacterized protein</fullName>
    </submittedName>
</protein>
<dbReference type="CDD" id="cd22191">
    <property type="entry name" value="DPBB_RlpA_EXP_N-like"/>
    <property type="match status" value="1"/>
</dbReference>
<dbReference type="EMBL" id="WHUW01000061">
    <property type="protein sequence ID" value="KAF8430549.1"/>
    <property type="molecule type" value="Genomic_DNA"/>
</dbReference>
<dbReference type="Proteomes" id="UP001194468">
    <property type="component" value="Unassembled WGS sequence"/>
</dbReference>